<protein>
    <recommendedName>
        <fullName evidence="12">L-fucose kinase</fullName>
    </recommendedName>
</protein>
<dbReference type="Pfam" id="PF07959">
    <property type="entry name" value="Fucose_pyrophosphorylase"/>
    <property type="match status" value="1"/>
</dbReference>
<keyword evidence="1" id="KW-0808">Transferase</keyword>
<evidence type="ECO:0000313" key="11">
    <source>
        <dbReference type="Proteomes" id="UP000551758"/>
    </source>
</evidence>
<name>A0A7J7EV56_DICBM</name>
<evidence type="ECO:0000256" key="6">
    <source>
        <dbReference type="SAM" id="MobiDB-lite"/>
    </source>
</evidence>
<dbReference type="InterPro" id="IPR020568">
    <property type="entry name" value="Ribosomal_Su5_D2-typ_SF"/>
</dbReference>
<dbReference type="InterPro" id="IPR013750">
    <property type="entry name" value="GHMP_kinase_C_dom"/>
</dbReference>
<dbReference type="InterPro" id="IPR012887">
    <property type="entry name" value="GDP_fucose_pyrophosphorylase"/>
</dbReference>
<evidence type="ECO:0000313" key="10">
    <source>
        <dbReference type="EMBL" id="KAF5919508.1"/>
    </source>
</evidence>
<dbReference type="GO" id="GO:0050201">
    <property type="term" value="F:fucokinase activity"/>
    <property type="evidence" value="ECO:0007669"/>
    <property type="project" value="TreeGrafter"/>
</dbReference>
<dbReference type="Proteomes" id="UP000551758">
    <property type="component" value="Unassembled WGS sequence"/>
</dbReference>
<dbReference type="InterPro" id="IPR036554">
    <property type="entry name" value="GHMP_kinase_C_sf"/>
</dbReference>
<reference evidence="10 11" key="1">
    <citation type="journal article" date="2020" name="Mol. Biol. Evol.">
        <title>Interspecific Gene Flow and the Evolution of Specialization in Black and White Rhinoceros.</title>
        <authorList>
            <person name="Moodley Y."/>
            <person name="Westbury M.V."/>
            <person name="Russo I.M."/>
            <person name="Gopalakrishnan S."/>
            <person name="Rakotoarivelo A."/>
            <person name="Olsen R.A."/>
            <person name="Prost S."/>
            <person name="Tunstall T."/>
            <person name="Ryder O.A."/>
            <person name="Dalen L."/>
            <person name="Bruford M.W."/>
        </authorList>
    </citation>
    <scope>NUCLEOTIDE SEQUENCE [LARGE SCALE GENOMIC DNA]</scope>
    <source>
        <strain evidence="10">SBR-YM</strain>
        <tissue evidence="10">Skin</tissue>
    </source>
</reference>
<dbReference type="GO" id="GO:0042352">
    <property type="term" value="P:GDP-L-fucose salvage"/>
    <property type="evidence" value="ECO:0007669"/>
    <property type="project" value="TreeGrafter"/>
</dbReference>
<accession>A0A7J7EV56</accession>
<evidence type="ECO:0000256" key="4">
    <source>
        <dbReference type="ARBA" id="ARBA00022840"/>
    </source>
</evidence>
<feature type="domain" description="GHMP kinase N-terminal" evidence="7">
    <location>
        <begin position="1082"/>
        <end position="1154"/>
    </location>
</feature>
<dbReference type="InterPro" id="IPR052203">
    <property type="entry name" value="GHMP_Kinase-Related"/>
</dbReference>
<dbReference type="Gene3D" id="3.30.230.120">
    <property type="match status" value="1"/>
</dbReference>
<keyword evidence="11" id="KW-1185">Reference proteome</keyword>
<dbReference type="EMBL" id="JACDTQ010002243">
    <property type="protein sequence ID" value="KAF5919508.1"/>
    <property type="molecule type" value="Genomic_DNA"/>
</dbReference>
<sequence length="1373" mass="148953">MPFTRGCGQLQPSPTGGEASGPRTAPRVPFPLALAKNHDLRPARLRARAPQAGAAVGPLRSGLRRESVRSCICVPIAGHGGLSNPHASLCPAHKTRCQALPARALPLHLSHVERQHPLTGRRISEGWRRGETTLPRVRREGTRSPALKSPLHRAPGGGRYVGPLGSRQLTADCPRGFRAHPFGRAGQSLVAGCPLAIGGVCRSHYPLALVFQRELWDLAGAAVPGDAQDRVGYGPQGPLTPEADGALLVLLETASPASVYPIGAHHPQILITCRLWNPSILVRMEQRKGVDWTVIILTCQYKDSVQVFQRELELRQKREQIPARTLLLAVEDPEMRVGSGGATLNALLVAAEHLSARAGFTGRDFPFDDCGRAFTCLPVENPQAPVEAVVCNLDCLLDIMSHRLGPGSPPGVWVCSTDMLLSVPPNPGISWDGFRGARVIALPGSTAYARNHGVYLTDSQGFVLDIYYQGTEAEIQQCTRTDGQVPLVSGVAFFSVETAEHLLATHVSPPLDACTYMGLDSGARPVQLSLFFDILLCMAQNVSREDFLVGRPPEMGQGGADVAGYLQGARAELWRELRDQPLTMAYVPDGSYSYMTNSASDFLRSLTFPGAPRAHIVHSQVEELQLLEAGSSVVSCLLEGPVRLGPGSVLQHCHLRGPIHIGTSCFVSGLDIAQSEALHGLELCDLVLQGHHVRLHGTPSRAFTLVGRLDSWERQRTGTYLNMSWSEFFQKTGIRDWDLWDPDMPPAERCLLSARLFPVLHPSRALGPRDMLWMLDPQEDGGEALRAWRASWRLSWEQLQPCVDRAATMASRQDLFFRQALPKARHVLEARQDLSLRPLIRAAVREGCPGPLLATLDQVAADAGDPGVAARALACVADVLGCMAEGQGGLRSGPAANPEWMRPFSYLECGDLAGGVEALAQERDKWLSRPALLVRAARHYEGAGQILIRQAVMSAQHFVSTEPVELPAPGQWVVAECPARVDFSGGWSDTPPLAYELGGAVLGLAVRVDGRRPIGARARRILEPELWLAVGPQQDQMAMKIVCRSLDDLQDYCQPHAPGALLKVAFICAGIVHVRSKLSLREQLLCTFRGGFELHTWSELPHGSGLGTSSILAGAALAALQRAAGRVVGTEALIHAVLHLEQVLTTGGGWQDQVGGLIPGIKVGRSQAQLPLKVEVEEITVPEGFVQKLNDHLLLVYTGKTRLARNLLQVSPGPRREGGRWFSWAQILIAPLLPHLQDVLRSWYARLPAVVQNAHNLVQHTEKCAEAFRQGSLPLLGQCLTSYWEQKKLMAPGCEPLAVRRMMDILAPHVHGQSLAGAGGGGFLYLLTKEPQQKEVLEAVLAKTEGLGNYSIHLVEVDTQGLSLQLLESETST</sequence>
<evidence type="ECO:0000259" key="8">
    <source>
        <dbReference type="Pfam" id="PF07959"/>
    </source>
</evidence>
<comment type="similarity">
    <text evidence="5">Belongs to the GHMP kinase family.</text>
</comment>
<proteinExistence type="inferred from homology"/>
<dbReference type="PANTHER" id="PTHR32463">
    <property type="entry name" value="L-FUCOSE KINASE"/>
    <property type="match status" value="1"/>
</dbReference>
<feature type="domain" description="GHMP kinase C-terminal" evidence="9">
    <location>
        <begin position="1265"/>
        <end position="1340"/>
    </location>
</feature>
<dbReference type="InterPro" id="IPR006204">
    <property type="entry name" value="GHMP_kinase_N_dom"/>
</dbReference>
<comment type="caution">
    <text evidence="10">The sequence shown here is derived from an EMBL/GenBank/DDBJ whole genome shotgun (WGS) entry which is preliminary data.</text>
</comment>
<dbReference type="GO" id="GO:0005524">
    <property type="term" value="F:ATP binding"/>
    <property type="evidence" value="ECO:0007669"/>
    <property type="project" value="UniProtKB-KW"/>
</dbReference>
<gene>
    <name evidence="10" type="ORF">HPG69_000107</name>
</gene>
<dbReference type="SUPFAM" id="SSF55060">
    <property type="entry name" value="GHMP Kinase, C-terminal domain"/>
    <property type="match status" value="1"/>
</dbReference>
<evidence type="ECO:0000256" key="5">
    <source>
        <dbReference type="ARBA" id="ARBA00038121"/>
    </source>
</evidence>
<dbReference type="PANTHER" id="PTHR32463:SF0">
    <property type="entry name" value="L-FUCOSE KINASE"/>
    <property type="match status" value="1"/>
</dbReference>
<evidence type="ECO:0000259" key="7">
    <source>
        <dbReference type="Pfam" id="PF00288"/>
    </source>
</evidence>
<keyword evidence="2" id="KW-0547">Nucleotide-binding</keyword>
<dbReference type="Pfam" id="PF00288">
    <property type="entry name" value="GHMP_kinases_N"/>
    <property type="match status" value="1"/>
</dbReference>
<evidence type="ECO:0000256" key="3">
    <source>
        <dbReference type="ARBA" id="ARBA00022777"/>
    </source>
</evidence>
<dbReference type="PRINTS" id="PR00959">
    <property type="entry name" value="MEVGALKINASE"/>
</dbReference>
<feature type="region of interest" description="Disordered" evidence="6">
    <location>
        <begin position="138"/>
        <end position="160"/>
    </location>
</feature>
<dbReference type="Pfam" id="PF08544">
    <property type="entry name" value="GHMP_kinases_C"/>
    <property type="match status" value="1"/>
</dbReference>
<evidence type="ECO:0000256" key="1">
    <source>
        <dbReference type="ARBA" id="ARBA00022679"/>
    </source>
</evidence>
<feature type="region of interest" description="Disordered" evidence="6">
    <location>
        <begin position="1"/>
        <end position="29"/>
    </location>
</feature>
<evidence type="ECO:0000259" key="9">
    <source>
        <dbReference type="Pfam" id="PF08544"/>
    </source>
</evidence>
<organism evidence="10 11">
    <name type="scientific">Diceros bicornis minor</name>
    <name type="common">South-central black rhinoceros</name>
    <dbReference type="NCBI Taxonomy" id="77932"/>
    <lineage>
        <taxon>Eukaryota</taxon>
        <taxon>Metazoa</taxon>
        <taxon>Chordata</taxon>
        <taxon>Craniata</taxon>
        <taxon>Vertebrata</taxon>
        <taxon>Euteleostomi</taxon>
        <taxon>Mammalia</taxon>
        <taxon>Eutheria</taxon>
        <taxon>Laurasiatheria</taxon>
        <taxon>Perissodactyla</taxon>
        <taxon>Rhinocerotidae</taxon>
        <taxon>Diceros</taxon>
    </lineage>
</organism>
<feature type="domain" description="GDP-fucose pyrophosphorylase" evidence="8">
    <location>
        <begin position="359"/>
        <end position="762"/>
    </location>
</feature>
<evidence type="ECO:0000256" key="2">
    <source>
        <dbReference type="ARBA" id="ARBA00022741"/>
    </source>
</evidence>
<keyword evidence="3" id="KW-0418">Kinase</keyword>
<dbReference type="SUPFAM" id="SSF54211">
    <property type="entry name" value="Ribosomal protein S5 domain 2-like"/>
    <property type="match status" value="1"/>
</dbReference>
<keyword evidence="4" id="KW-0067">ATP-binding</keyword>
<evidence type="ECO:0008006" key="12">
    <source>
        <dbReference type="Google" id="ProtNLM"/>
    </source>
</evidence>